<keyword evidence="1" id="KW-0732">Signal</keyword>
<protein>
    <submittedName>
        <fullName evidence="3">Beta-defensin</fullName>
    </submittedName>
</protein>
<feature type="signal peptide" evidence="1">
    <location>
        <begin position="1"/>
        <end position="18"/>
    </location>
</feature>
<evidence type="ECO:0000313" key="2">
    <source>
        <dbReference type="Proteomes" id="UP000050741"/>
    </source>
</evidence>
<reference evidence="2" key="1">
    <citation type="submission" date="2014-05" db="EMBL/GenBank/DDBJ databases">
        <title>The genome and life-stage specific transcriptomes of Globodera pallida elucidate key aspects of plant parasitism by a cyst nematode.</title>
        <authorList>
            <person name="Cotton J.A."/>
            <person name="Lilley C.J."/>
            <person name="Jones L.M."/>
            <person name="Kikuchi T."/>
            <person name="Reid A.J."/>
            <person name="Thorpe P."/>
            <person name="Tsai I.J."/>
            <person name="Beasley H."/>
            <person name="Blok V."/>
            <person name="Cock P.J.A."/>
            <person name="Van den Akker S.E."/>
            <person name="Holroyd N."/>
            <person name="Hunt M."/>
            <person name="Mantelin S."/>
            <person name="Naghra H."/>
            <person name="Pain A."/>
            <person name="Palomares-Rius J.E."/>
            <person name="Zarowiecki M."/>
            <person name="Berriman M."/>
            <person name="Jones J.T."/>
            <person name="Urwin P.E."/>
        </authorList>
    </citation>
    <scope>NUCLEOTIDE SEQUENCE [LARGE SCALE GENOMIC DNA]</scope>
    <source>
        <strain evidence="2">Lindley</strain>
    </source>
</reference>
<organism evidence="2 3">
    <name type="scientific">Globodera pallida</name>
    <name type="common">Potato cyst nematode worm</name>
    <name type="synonym">Heterodera pallida</name>
    <dbReference type="NCBI Taxonomy" id="36090"/>
    <lineage>
        <taxon>Eukaryota</taxon>
        <taxon>Metazoa</taxon>
        <taxon>Ecdysozoa</taxon>
        <taxon>Nematoda</taxon>
        <taxon>Chromadorea</taxon>
        <taxon>Rhabditida</taxon>
        <taxon>Tylenchina</taxon>
        <taxon>Tylenchomorpha</taxon>
        <taxon>Tylenchoidea</taxon>
        <taxon>Heteroderidae</taxon>
        <taxon>Heteroderinae</taxon>
        <taxon>Globodera</taxon>
    </lineage>
</organism>
<dbReference type="WBParaSite" id="GPLIN_000161500">
    <property type="protein sequence ID" value="GPLIN_000161500"/>
    <property type="gene ID" value="GPLIN_000161500"/>
</dbReference>
<feature type="chain" id="PRO_5008146315" evidence="1">
    <location>
        <begin position="19"/>
        <end position="83"/>
    </location>
</feature>
<keyword evidence="2" id="KW-1185">Reference proteome</keyword>
<sequence>MHPIIFCLALAFIVGIKGKEVLFLEVLDVGNCRKAVKVYCPCGWARCVRRMGSSCTHELRECCPDWSIIIEFIVSYRTLILRH</sequence>
<dbReference type="Proteomes" id="UP000050741">
    <property type="component" value="Unassembled WGS sequence"/>
</dbReference>
<proteinExistence type="predicted"/>
<evidence type="ECO:0000256" key="1">
    <source>
        <dbReference type="SAM" id="SignalP"/>
    </source>
</evidence>
<dbReference type="AlphaFoldDB" id="A0A183BLY0"/>
<name>A0A183BLY0_GLOPA</name>
<evidence type="ECO:0000313" key="3">
    <source>
        <dbReference type="WBParaSite" id="GPLIN_000161500"/>
    </source>
</evidence>
<accession>A0A183BLY0</accession>
<reference evidence="3" key="2">
    <citation type="submission" date="2016-06" db="UniProtKB">
        <authorList>
            <consortium name="WormBaseParasite"/>
        </authorList>
    </citation>
    <scope>IDENTIFICATION</scope>
</reference>